<dbReference type="InterPro" id="IPR001343">
    <property type="entry name" value="Hemolysn_Ca-bd"/>
</dbReference>
<feature type="region of interest" description="Disordered" evidence="1">
    <location>
        <begin position="673"/>
        <end position="699"/>
    </location>
</feature>
<dbReference type="eggNOG" id="COG1028">
    <property type="taxonomic scope" value="Bacteria"/>
</dbReference>
<reference evidence="2 3" key="1">
    <citation type="journal article" date="2007" name="J. Bacteriol.">
        <title>The complete genome sequence of Roseobacter denitrificans reveals a mixotrophic rather than photosynthetic metabolism.</title>
        <authorList>
            <person name="Swingley W.D."/>
            <person name="Sadekar S."/>
            <person name="Mastrian S.D."/>
            <person name="Matthies H.J."/>
            <person name="Hao J."/>
            <person name="Ramos H."/>
            <person name="Acharya C.R."/>
            <person name="Conrad A.L."/>
            <person name="Taylor H.L."/>
            <person name="Dejesa L.C."/>
            <person name="Shah M.K."/>
            <person name="O'huallachain M.E."/>
            <person name="Lince M.T."/>
            <person name="Blankenship R.E."/>
            <person name="Beatty J.T."/>
            <person name="Touchman J.W."/>
        </authorList>
    </citation>
    <scope>NUCLEOTIDE SEQUENCE [LARGE SCALE GENOMIC DNA]</scope>
    <source>
        <strain evidence="3">ATCC 33942 / OCh 114</strain>
        <plasmid evidence="2 3">pTB2</plasmid>
    </source>
</reference>
<protein>
    <recommendedName>
        <fullName evidence="4">Type I secretion target repeat protein</fullName>
    </recommendedName>
</protein>
<dbReference type="SUPFAM" id="SSF51120">
    <property type="entry name" value="beta-Roll"/>
    <property type="match status" value="1"/>
</dbReference>
<dbReference type="GO" id="GO:0005509">
    <property type="term" value="F:calcium ion binding"/>
    <property type="evidence" value="ECO:0007669"/>
    <property type="project" value="InterPro"/>
</dbReference>
<dbReference type="EMBL" id="CP000465">
    <property type="protein sequence ID" value="ABI93460.1"/>
    <property type="molecule type" value="Genomic_DNA"/>
</dbReference>
<dbReference type="Pfam" id="PF00353">
    <property type="entry name" value="HemolysinCabind"/>
    <property type="match status" value="1"/>
</dbReference>
<dbReference type="KEGG" id="rde:RD1_B0052"/>
<sequence>MMSPRNAHNFSLNDALPKSVFHLILRLILGLYIMAYDTELAQADTALGNDNPTLAYNLDNFKDFAPASQFLDIAKSMRPWWGDMEDGSKKMSYDAMKEGGYLDKDGWPTEIPEGVEEIVGFWQWKGRPEEAHDVRGVYVMEYEGTGDVTMSGDARIISSEPGRIVFENMNGNHLYLKIQSTDPEGTGDYVRDVSIVEEKYLPLHEAGAVYNPEWLDLIDDARELRFMGWGDTNNATITSWDEMSSVDGMFWEAGVPVEYMVKLANEVGADPWFTMPHTADEEFIRNFATYVRDNLDPGLKAKVEYSNETWNWAFDQTEWLHDKAEAEWGVKGGQNDYYVKKAVETALIWEDVFGEEADDRLVNVLATQTRNPWLTERLLDAKLWRENEPDAYVAPGSVFDELAVTTYFGNNTVSDATMRAELIAVIKDPDVDATAWLADKLMDPAYKGSIPQIADVLATTAALAEEHGLKLSAYEGGQHVHHAFAVRDLSSEDVAAMQDFMVDFVRSEQMGELYRELWDVWAEYGDGPFMQFGDVGSPSKWGSWSLYAGLEDSTPRSEAIEELNRDTGAWWEDDRDGSQFQQGLVNDGTAGADMLMGTAKSDYLLGMDGDDILVAGQGDDGLNGGNGIDRAVFAGAFSDYTVRVEGGGYRIEGPDGSDFLINVEEIAFCQRASHRPVRPHSDGRWQADLGRADSYGDAA</sequence>
<organism evidence="2 3">
    <name type="scientific">Roseobacter denitrificans (strain ATCC 33942 / OCh 114)</name>
    <name type="common">Erythrobacter sp. (strain OCh 114)</name>
    <name type="synonym">Roseobacter denitrificans</name>
    <dbReference type="NCBI Taxonomy" id="375451"/>
    <lineage>
        <taxon>Bacteria</taxon>
        <taxon>Pseudomonadati</taxon>
        <taxon>Pseudomonadota</taxon>
        <taxon>Alphaproteobacteria</taxon>
        <taxon>Rhodobacterales</taxon>
        <taxon>Roseobacteraceae</taxon>
        <taxon>Roseobacter</taxon>
    </lineage>
</organism>
<dbReference type="eggNOG" id="COG2931">
    <property type="taxonomic scope" value="Bacteria"/>
</dbReference>
<geneLocation type="plasmid" evidence="2 3">
    <name>pTB2</name>
</geneLocation>
<proteinExistence type="predicted"/>
<dbReference type="Gene3D" id="2.150.10.10">
    <property type="entry name" value="Serralysin-like metalloprotease, C-terminal"/>
    <property type="match status" value="1"/>
</dbReference>
<accession>Q07GD9</accession>
<evidence type="ECO:0000313" key="2">
    <source>
        <dbReference type="EMBL" id="ABI93460.1"/>
    </source>
</evidence>
<gene>
    <name evidence="2" type="ordered locus">RD1_B0052</name>
</gene>
<keyword evidence="3" id="KW-1185">Reference proteome</keyword>
<dbReference type="InterPro" id="IPR018511">
    <property type="entry name" value="Hemolysin-typ_Ca-bd_CS"/>
</dbReference>
<dbReference type="Proteomes" id="UP000007029">
    <property type="component" value="Plasmid pTB2"/>
</dbReference>
<dbReference type="HOGENOM" id="CLU_018941_1_0_5"/>
<dbReference type="PROSITE" id="PS00330">
    <property type="entry name" value="HEMOLYSIN_CALCIUM"/>
    <property type="match status" value="1"/>
</dbReference>
<evidence type="ECO:0000256" key="1">
    <source>
        <dbReference type="SAM" id="MobiDB-lite"/>
    </source>
</evidence>
<keyword evidence="2" id="KW-0614">Plasmid</keyword>
<dbReference type="AlphaFoldDB" id="Q07GD9"/>
<evidence type="ECO:0000313" key="3">
    <source>
        <dbReference type="Proteomes" id="UP000007029"/>
    </source>
</evidence>
<dbReference type="InterPro" id="IPR011049">
    <property type="entry name" value="Serralysin-like_metalloprot_C"/>
</dbReference>
<name>Q07GD9_ROSDO</name>
<evidence type="ECO:0008006" key="4">
    <source>
        <dbReference type="Google" id="ProtNLM"/>
    </source>
</evidence>